<keyword evidence="4" id="KW-1185">Reference proteome</keyword>
<evidence type="ECO:0000313" key="3">
    <source>
        <dbReference type="EMBL" id="QXQ14722.1"/>
    </source>
</evidence>
<evidence type="ECO:0000256" key="1">
    <source>
        <dbReference type="SAM" id="MobiDB-lite"/>
    </source>
</evidence>
<dbReference type="EMBL" id="CP079105">
    <property type="protein sequence ID" value="QXQ14722.1"/>
    <property type="molecule type" value="Genomic_DNA"/>
</dbReference>
<protein>
    <submittedName>
        <fullName evidence="3">Hsp70 family protein</fullName>
    </submittedName>
</protein>
<feature type="region of interest" description="Disordered" evidence="1">
    <location>
        <begin position="334"/>
        <end position="355"/>
    </location>
</feature>
<dbReference type="InterPro" id="IPR055583">
    <property type="entry name" value="DUF7159"/>
</dbReference>
<dbReference type="SUPFAM" id="SSF53067">
    <property type="entry name" value="Actin-like ATPase domain"/>
    <property type="match status" value="1"/>
</dbReference>
<dbReference type="PANTHER" id="PTHR42749">
    <property type="entry name" value="CELL SHAPE-DETERMINING PROTEIN MREB"/>
    <property type="match status" value="1"/>
</dbReference>
<dbReference type="Gene3D" id="3.30.420.40">
    <property type="match status" value="2"/>
</dbReference>
<organism evidence="3 4">
    <name type="scientific">Skermania pinensis</name>
    <dbReference type="NCBI Taxonomy" id="39122"/>
    <lineage>
        <taxon>Bacteria</taxon>
        <taxon>Bacillati</taxon>
        <taxon>Actinomycetota</taxon>
        <taxon>Actinomycetes</taxon>
        <taxon>Mycobacteriales</taxon>
        <taxon>Gordoniaceae</taxon>
        <taxon>Skermania</taxon>
    </lineage>
</organism>
<dbReference type="InterPro" id="IPR043129">
    <property type="entry name" value="ATPase_NBD"/>
</dbReference>
<feature type="domain" description="DUF7159" evidence="2">
    <location>
        <begin position="212"/>
        <end position="277"/>
    </location>
</feature>
<dbReference type="RefSeq" id="WP_066468418.1">
    <property type="nucleotide sequence ID" value="NZ_CBCRUZ010000004.1"/>
</dbReference>
<dbReference type="Gene3D" id="3.90.640.10">
    <property type="entry name" value="Actin, Chain A, domain 4"/>
    <property type="match status" value="1"/>
</dbReference>
<accession>A0ABX8SA76</accession>
<reference evidence="3" key="1">
    <citation type="submission" date="2021-07" db="EMBL/GenBank/DDBJ databases">
        <title>Candidatus Kaistella beijingensis sp. nov. isolated from a municipal wastewater treatment plant is involved in sludge foaming.</title>
        <authorList>
            <person name="Song Y."/>
            <person name="Liu S.-J."/>
        </authorList>
    </citation>
    <scope>NUCLEOTIDE SEQUENCE</scope>
    <source>
        <strain evidence="3">DSM 43998</strain>
    </source>
</reference>
<dbReference type="Pfam" id="PF23717">
    <property type="entry name" value="DUF7159"/>
    <property type="match status" value="1"/>
</dbReference>
<proteinExistence type="predicted"/>
<dbReference type="Proteomes" id="UP000887023">
    <property type="component" value="Chromosome"/>
</dbReference>
<dbReference type="PANTHER" id="PTHR42749:SF1">
    <property type="entry name" value="CELL SHAPE-DETERMINING PROTEIN MREB"/>
    <property type="match status" value="1"/>
</dbReference>
<name>A0ABX8SA76_9ACTN</name>
<evidence type="ECO:0000313" key="4">
    <source>
        <dbReference type="Proteomes" id="UP000887023"/>
    </source>
</evidence>
<sequence>MVLVLGVSAGASGARGIVAHSDQPQLSPIDSCVVPRRSGGGVEDSALRAVALMRAAAAERSELISATAITYRTEAQADAIEAAVGSPGRHQHVRVVNEAEAQLRYLRLTEQLPTSGSIILYDLGSSGLTLTLADCDSDTVIATRRNTVIGGDSYDALLRWRLARAGVTADPALCRRYREALSTVRVVTAEDPASGGRVVVTRADFDDLVAAGVHHSASLIRQILDENGRTPDGVVLVGGCVHTPSIERALRSALHVRVSTAPEPATVSARGAVLLAGDRPTRVVRVVRAIGGGARPPKPTPSRRKVLAALAITGMLGITVGGVTLLNQVDQPADQGGTSATQMEVAGIPKDPFDR</sequence>
<evidence type="ECO:0000259" key="2">
    <source>
        <dbReference type="Pfam" id="PF23717"/>
    </source>
</evidence>
<gene>
    <name evidence="3" type="ORF">KV203_04800</name>
</gene>